<sequence>MVAAKPVPVAKPGEKLTGNVEVQAFKGGFGIDFYQKAADEFMAKNPDVKVKVEGDPRVWEKLRPRLVSGDTPDLMFPGWDMDHWGLVQEGQLYSLDAALDSEPYEGTGKWRDTFEPALLKLGQLNGKQYVLPYYMIVMGWWYDPGVFAKNGWTVPKTYEELLELCPKIKAKGIAPITFQGKYPYYMMFGMLLPWCQSVGGLQAINDAQNLVPGAWKSPAMLQAAKMIRELGDKGFYQEGAVGLSHTESQTEFLNGHAAMIPCGTWLESEMKNVTPPGAKMQFMLPPVFKDGKGDPSALMIDIEPWMIPSAAKNPKAAVALYKYMTSLPVAKRFVEEKGTLMAIKGSDDTKLPETLQVPAKAFHDSKAVYCYQARHYYKVMDKEIQDALTSMLNKQITPEQFCDRAEAAAEKTRKDDSIPKRKIE</sequence>
<dbReference type="EMBL" id="CP007139">
    <property type="protein sequence ID" value="AIE85303.1"/>
    <property type="molecule type" value="Genomic_DNA"/>
</dbReference>
<organism evidence="5 6">
    <name type="scientific">Fimbriimonas ginsengisoli Gsoil 348</name>
    <dbReference type="NCBI Taxonomy" id="661478"/>
    <lineage>
        <taxon>Bacteria</taxon>
        <taxon>Bacillati</taxon>
        <taxon>Armatimonadota</taxon>
        <taxon>Fimbriimonadia</taxon>
        <taxon>Fimbriimonadales</taxon>
        <taxon>Fimbriimonadaceae</taxon>
        <taxon>Fimbriimonas</taxon>
    </lineage>
</organism>
<dbReference type="AlphaFoldDB" id="A0A068NP13"/>
<name>A0A068NP13_FIMGI</name>
<dbReference type="SUPFAM" id="SSF53850">
    <property type="entry name" value="Periplasmic binding protein-like II"/>
    <property type="match status" value="1"/>
</dbReference>
<dbReference type="InterPro" id="IPR006059">
    <property type="entry name" value="SBP"/>
</dbReference>
<evidence type="ECO:0000256" key="1">
    <source>
        <dbReference type="ARBA" id="ARBA00004196"/>
    </source>
</evidence>
<gene>
    <name evidence="5" type="ORF">OP10G_1935</name>
</gene>
<comment type="subcellular location">
    <subcellularLocation>
        <location evidence="1">Cell envelope</location>
    </subcellularLocation>
</comment>
<dbReference type="Gene3D" id="3.40.190.10">
    <property type="entry name" value="Periplasmic binding protein-like II"/>
    <property type="match status" value="2"/>
</dbReference>
<dbReference type="STRING" id="661478.OP10G_1935"/>
<evidence type="ECO:0000256" key="3">
    <source>
        <dbReference type="ARBA" id="ARBA00022448"/>
    </source>
</evidence>
<dbReference type="PANTHER" id="PTHR43649:SF31">
    <property type="entry name" value="SN-GLYCEROL-3-PHOSPHATE-BINDING PERIPLASMIC PROTEIN UGPB"/>
    <property type="match status" value="1"/>
</dbReference>
<protein>
    <submittedName>
        <fullName evidence="5">Sugar ABC transporter sugar-binding protein</fullName>
    </submittedName>
</protein>
<evidence type="ECO:0000313" key="6">
    <source>
        <dbReference type="Proteomes" id="UP000027982"/>
    </source>
</evidence>
<keyword evidence="4" id="KW-0732">Signal</keyword>
<dbReference type="GO" id="GO:0030313">
    <property type="term" value="C:cell envelope"/>
    <property type="evidence" value="ECO:0007669"/>
    <property type="project" value="UniProtKB-SubCell"/>
</dbReference>
<proteinExistence type="inferred from homology"/>
<dbReference type="HOGENOM" id="CLU_047233_0_0_0"/>
<dbReference type="Pfam" id="PF01547">
    <property type="entry name" value="SBP_bac_1"/>
    <property type="match status" value="1"/>
</dbReference>
<keyword evidence="3" id="KW-0813">Transport</keyword>
<evidence type="ECO:0000313" key="5">
    <source>
        <dbReference type="EMBL" id="AIE85303.1"/>
    </source>
</evidence>
<evidence type="ECO:0000256" key="4">
    <source>
        <dbReference type="ARBA" id="ARBA00022729"/>
    </source>
</evidence>
<reference evidence="5 6" key="1">
    <citation type="journal article" date="2014" name="PLoS ONE">
        <title>The first complete genome sequence of the class fimbriimonadia in the phylum armatimonadetes.</title>
        <authorList>
            <person name="Hu Z.Y."/>
            <person name="Wang Y.Z."/>
            <person name="Im W.T."/>
            <person name="Wang S.Y."/>
            <person name="Zhao G.P."/>
            <person name="Zheng H.J."/>
            <person name="Quan Z.X."/>
        </authorList>
    </citation>
    <scope>NUCLEOTIDE SEQUENCE [LARGE SCALE GENOMIC DNA]</scope>
    <source>
        <strain evidence="5">Gsoil 348</strain>
    </source>
</reference>
<accession>A0A068NP13</accession>
<comment type="similarity">
    <text evidence="2">Belongs to the bacterial solute-binding protein 1 family.</text>
</comment>
<dbReference type="InterPro" id="IPR050490">
    <property type="entry name" value="Bact_solute-bd_prot1"/>
</dbReference>
<keyword evidence="6" id="KW-1185">Reference proteome</keyword>
<dbReference type="PANTHER" id="PTHR43649">
    <property type="entry name" value="ARABINOSE-BINDING PROTEIN-RELATED"/>
    <property type="match status" value="1"/>
</dbReference>
<dbReference type="eggNOG" id="COG1653">
    <property type="taxonomic scope" value="Bacteria"/>
</dbReference>
<evidence type="ECO:0000256" key="2">
    <source>
        <dbReference type="ARBA" id="ARBA00008520"/>
    </source>
</evidence>
<dbReference type="Proteomes" id="UP000027982">
    <property type="component" value="Chromosome"/>
</dbReference>
<dbReference type="KEGG" id="fgi:OP10G_1935"/>